<evidence type="ECO:0000256" key="1">
    <source>
        <dbReference type="SAM" id="MobiDB-lite"/>
    </source>
</evidence>
<evidence type="ECO:0000313" key="3">
    <source>
        <dbReference type="EMBL" id="AYD88940.1"/>
    </source>
</evidence>
<protein>
    <recommendedName>
        <fullName evidence="5">RDD domain-containing protein</fullName>
    </recommendedName>
</protein>
<feature type="region of interest" description="Disordered" evidence="1">
    <location>
        <begin position="141"/>
        <end position="213"/>
    </location>
</feature>
<organism evidence="3 4">
    <name type="scientific">Actinomyces lilanjuaniae</name>
    <dbReference type="NCBI Taxonomy" id="2321394"/>
    <lineage>
        <taxon>Bacteria</taxon>
        <taxon>Bacillati</taxon>
        <taxon>Actinomycetota</taxon>
        <taxon>Actinomycetes</taxon>
        <taxon>Actinomycetales</taxon>
        <taxon>Actinomycetaceae</taxon>
        <taxon>Actinomyces</taxon>
    </lineage>
</organism>
<evidence type="ECO:0008006" key="5">
    <source>
        <dbReference type="Google" id="ProtNLM"/>
    </source>
</evidence>
<dbReference type="EMBL" id="CP032514">
    <property type="protein sequence ID" value="AYD88940.1"/>
    <property type="molecule type" value="Genomic_DNA"/>
</dbReference>
<sequence length="213" mass="21256">MRQVRPGTAVRGAHTSWRALTAGEAVLAVLLDVLVVALPAVAVGVGLGSGVLAWMVALETVVLLVLVEARSGRTPGLLAVSAASSAPSRGSAPGLGRASARAVLRLLLPLQRRTGEAAGPGARQSVLDLLTGTVTVTSRPGPAAVVAGPAAPPPTSPAPPPPPGAIPPGTVVSSGLLTPDAARPELAVQRPVQPSTQGRRAPRHRAMTPPEAP</sequence>
<keyword evidence="2" id="KW-0812">Transmembrane</keyword>
<keyword evidence="2" id="KW-0472">Membrane</keyword>
<feature type="transmembrane region" description="Helical" evidence="2">
    <location>
        <begin position="47"/>
        <end position="67"/>
    </location>
</feature>
<feature type="transmembrane region" description="Helical" evidence="2">
    <location>
        <begin position="20"/>
        <end position="41"/>
    </location>
</feature>
<reference evidence="3 4" key="1">
    <citation type="submission" date="2018-09" db="EMBL/GenBank/DDBJ databases">
        <authorList>
            <person name="Li J."/>
        </authorList>
    </citation>
    <scope>NUCLEOTIDE SEQUENCE [LARGE SCALE GENOMIC DNA]</scope>
    <source>
        <strain evidence="3 4">2129</strain>
    </source>
</reference>
<feature type="compositionally biased region" description="Pro residues" evidence="1">
    <location>
        <begin position="150"/>
        <end position="166"/>
    </location>
</feature>
<gene>
    <name evidence="3" type="ORF">D5R93_00685</name>
</gene>
<keyword evidence="2" id="KW-1133">Transmembrane helix</keyword>
<name>A0ABN5PQK0_9ACTO</name>
<dbReference type="RefSeq" id="WP_120203170.1">
    <property type="nucleotide sequence ID" value="NZ_CP032514.1"/>
</dbReference>
<dbReference type="Proteomes" id="UP000273001">
    <property type="component" value="Chromosome"/>
</dbReference>
<evidence type="ECO:0000256" key="2">
    <source>
        <dbReference type="SAM" id="Phobius"/>
    </source>
</evidence>
<keyword evidence="4" id="KW-1185">Reference proteome</keyword>
<evidence type="ECO:0000313" key="4">
    <source>
        <dbReference type="Proteomes" id="UP000273001"/>
    </source>
</evidence>
<accession>A0ABN5PQK0</accession>
<proteinExistence type="predicted"/>